<gene>
    <name evidence="5" type="primary">btr</name>
    <name evidence="5" type="ORF">VRLFYP33_01153</name>
</gene>
<dbReference type="EMBL" id="CACRUX010000046">
    <property type="protein sequence ID" value="VYU06358.1"/>
    <property type="molecule type" value="Genomic_DNA"/>
</dbReference>
<dbReference type="GO" id="GO:0043565">
    <property type="term" value="F:sequence-specific DNA binding"/>
    <property type="evidence" value="ECO:0007669"/>
    <property type="project" value="InterPro"/>
</dbReference>
<keyword evidence="1" id="KW-0805">Transcription regulation</keyword>
<dbReference type="InterPro" id="IPR009057">
    <property type="entry name" value="Homeodomain-like_sf"/>
</dbReference>
<evidence type="ECO:0000256" key="1">
    <source>
        <dbReference type="ARBA" id="ARBA00023015"/>
    </source>
</evidence>
<evidence type="ECO:0000313" key="5">
    <source>
        <dbReference type="EMBL" id="VYU06358.1"/>
    </source>
</evidence>
<evidence type="ECO:0000256" key="2">
    <source>
        <dbReference type="ARBA" id="ARBA00023125"/>
    </source>
</evidence>
<evidence type="ECO:0000256" key="3">
    <source>
        <dbReference type="ARBA" id="ARBA00023163"/>
    </source>
</evidence>
<name>A0A6N3BUK5_9FIRM</name>
<accession>A0A6N3BUK5</accession>
<dbReference type="PANTHER" id="PTHR43280:SF28">
    <property type="entry name" value="HTH-TYPE TRANSCRIPTIONAL ACTIVATOR RHAS"/>
    <property type="match status" value="1"/>
</dbReference>
<dbReference type="SUPFAM" id="SSF46689">
    <property type="entry name" value="Homeodomain-like"/>
    <property type="match status" value="2"/>
</dbReference>
<dbReference type="InterPro" id="IPR003313">
    <property type="entry name" value="AraC-bd"/>
</dbReference>
<dbReference type="RefSeq" id="WP_021842657.1">
    <property type="nucleotide sequence ID" value="NZ_CACRUX010000046.1"/>
</dbReference>
<dbReference type="InterPro" id="IPR018060">
    <property type="entry name" value="HTH_AraC"/>
</dbReference>
<organism evidence="5">
    <name type="scientific">Veillonella ratti</name>
    <dbReference type="NCBI Taxonomy" id="103892"/>
    <lineage>
        <taxon>Bacteria</taxon>
        <taxon>Bacillati</taxon>
        <taxon>Bacillota</taxon>
        <taxon>Negativicutes</taxon>
        <taxon>Veillonellales</taxon>
        <taxon>Veillonellaceae</taxon>
        <taxon>Veillonella</taxon>
    </lineage>
</organism>
<dbReference type="Gene3D" id="2.60.120.10">
    <property type="entry name" value="Jelly Rolls"/>
    <property type="match status" value="1"/>
</dbReference>
<dbReference type="Pfam" id="PF02311">
    <property type="entry name" value="AraC_binding"/>
    <property type="match status" value="1"/>
</dbReference>
<dbReference type="SUPFAM" id="SSF51182">
    <property type="entry name" value="RmlC-like cupins"/>
    <property type="match status" value="1"/>
</dbReference>
<dbReference type="InterPro" id="IPR018062">
    <property type="entry name" value="HTH_AraC-typ_CS"/>
</dbReference>
<dbReference type="SMART" id="SM00342">
    <property type="entry name" value="HTH_ARAC"/>
    <property type="match status" value="1"/>
</dbReference>
<dbReference type="InterPro" id="IPR011051">
    <property type="entry name" value="RmlC_Cupin_sf"/>
</dbReference>
<protein>
    <submittedName>
        <fullName evidence="5">HTH-type transcriptional activator Btr</fullName>
    </submittedName>
</protein>
<dbReference type="PROSITE" id="PS01124">
    <property type="entry name" value="HTH_ARAC_FAMILY_2"/>
    <property type="match status" value="1"/>
</dbReference>
<reference evidence="5" key="1">
    <citation type="submission" date="2019-11" db="EMBL/GenBank/DDBJ databases">
        <authorList>
            <person name="Feng L."/>
        </authorList>
    </citation>
    <scope>NUCLEOTIDE SEQUENCE</scope>
    <source>
        <strain evidence="5">VrattiLFYP33</strain>
    </source>
</reference>
<evidence type="ECO:0000259" key="4">
    <source>
        <dbReference type="PROSITE" id="PS01124"/>
    </source>
</evidence>
<dbReference type="Pfam" id="PF12833">
    <property type="entry name" value="HTH_18"/>
    <property type="match status" value="1"/>
</dbReference>
<dbReference type="GO" id="GO:0003700">
    <property type="term" value="F:DNA-binding transcription factor activity"/>
    <property type="evidence" value="ECO:0007669"/>
    <property type="project" value="InterPro"/>
</dbReference>
<feature type="domain" description="HTH araC/xylS-type" evidence="4">
    <location>
        <begin position="201"/>
        <end position="299"/>
    </location>
</feature>
<keyword evidence="3" id="KW-0804">Transcription</keyword>
<keyword evidence="2" id="KW-0238">DNA-binding</keyword>
<sequence length="312" mass="36421">MKEKKITFDHSKQELIKPIFPGFNISIFTTTFSPHTYEFINWHWHQAFQYCYVTEGIIDIKLPRQTYSIKKGDGFFINYQQIHLIKQNKSVSTASYICLDIPPSFIAHDNHGRIYSRYINPILKSPIPAALKLSGNESNSKNILNKIINIQQLIKETPELFEVDVEIDILEIFKETYLLLKSNSQDSDEVPQSYYENDRLKQILSFIQNHFQEKITLEEIAKSVSISKSECSRFFKKVTGESLFNYLILYRINKSIDLIRDTNLSIAEIATSVGFSDQSYYTKCFKEQKKITPKKFKELSIRQPTGILSYDF</sequence>
<proteinExistence type="predicted"/>
<dbReference type="PANTHER" id="PTHR43280">
    <property type="entry name" value="ARAC-FAMILY TRANSCRIPTIONAL REGULATOR"/>
    <property type="match status" value="1"/>
</dbReference>
<dbReference type="PROSITE" id="PS00041">
    <property type="entry name" value="HTH_ARAC_FAMILY_1"/>
    <property type="match status" value="1"/>
</dbReference>
<dbReference type="Gene3D" id="1.10.10.60">
    <property type="entry name" value="Homeodomain-like"/>
    <property type="match status" value="2"/>
</dbReference>
<dbReference type="AlphaFoldDB" id="A0A6N3BUK5"/>
<dbReference type="InterPro" id="IPR014710">
    <property type="entry name" value="RmlC-like_jellyroll"/>
</dbReference>